<evidence type="ECO:0000313" key="1">
    <source>
        <dbReference type="EMBL" id="KAJ8448798.1"/>
    </source>
</evidence>
<proteinExistence type="predicted"/>
<dbReference type="AlphaFoldDB" id="A0A9Q1QN28"/>
<reference evidence="1" key="1">
    <citation type="submission" date="2022-04" db="EMBL/GenBank/DDBJ databases">
        <title>Carnegiea gigantea Genome sequencing and assembly v2.</title>
        <authorList>
            <person name="Copetti D."/>
            <person name="Sanderson M.J."/>
            <person name="Burquez A."/>
            <person name="Wojciechowski M.F."/>
        </authorList>
    </citation>
    <scope>NUCLEOTIDE SEQUENCE</scope>
    <source>
        <strain evidence="1">SGP5-SGP5p</strain>
        <tissue evidence="1">Aerial part</tissue>
    </source>
</reference>
<dbReference type="EMBL" id="JAKOGI010000027">
    <property type="protein sequence ID" value="KAJ8448798.1"/>
    <property type="molecule type" value="Genomic_DNA"/>
</dbReference>
<gene>
    <name evidence="1" type="ORF">Cgig2_011419</name>
</gene>
<accession>A0A9Q1QN28</accession>
<keyword evidence="2" id="KW-1185">Reference proteome</keyword>
<comment type="caution">
    <text evidence="1">The sequence shown here is derived from an EMBL/GenBank/DDBJ whole genome shotgun (WGS) entry which is preliminary data.</text>
</comment>
<dbReference type="Proteomes" id="UP001153076">
    <property type="component" value="Unassembled WGS sequence"/>
</dbReference>
<name>A0A9Q1QN28_9CARY</name>
<protein>
    <submittedName>
        <fullName evidence="1">Uncharacterized protein</fullName>
    </submittedName>
</protein>
<organism evidence="1 2">
    <name type="scientific">Carnegiea gigantea</name>
    <dbReference type="NCBI Taxonomy" id="171969"/>
    <lineage>
        <taxon>Eukaryota</taxon>
        <taxon>Viridiplantae</taxon>
        <taxon>Streptophyta</taxon>
        <taxon>Embryophyta</taxon>
        <taxon>Tracheophyta</taxon>
        <taxon>Spermatophyta</taxon>
        <taxon>Magnoliopsida</taxon>
        <taxon>eudicotyledons</taxon>
        <taxon>Gunneridae</taxon>
        <taxon>Pentapetalae</taxon>
        <taxon>Caryophyllales</taxon>
        <taxon>Cactineae</taxon>
        <taxon>Cactaceae</taxon>
        <taxon>Cactoideae</taxon>
        <taxon>Echinocereeae</taxon>
        <taxon>Carnegiea</taxon>
    </lineage>
</organism>
<evidence type="ECO:0000313" key="2">
    <source>
        <dbReference type="Proteomes" id="UP001153076"/>
    </source>
</evidence>
<sequence>MIDNFRKEFQAPFRTLRTPTLGPPVPRSEVPASMGENELARLQSSMLIVAYHGFFQATWVAGIMLKQNLLEPPVSKASLRRPEQGINSSKSHKYVEILFGSFPRPSLLWLQNDPSWSQNISIITFNGCNLLFVEAIGRNVQGVKKNSVFVIVW</sequence>